<dbReference type="SMART" id="SM00184">
    <property type="entry name" value="RING"/>
    <property type="match status" value="1"/>
</dbReference>
<dbReference type="InterPro" id="IPR001841">
    <property type="entry name" value="Znf_RING"/>
</dbReference>
<reference evidence="4 5" key="1">
    <citation type="journal article" date="2012" name="Proc. Natl. Acad. Sci. U.S.A.">
        <title>Antigenic diversity is generated by distinct evolutionary mechanisms in African trypanosome species.</title>
        <authorList>
            <person name="Jackson A.P."/>
            <person name="Berry A."/>
            <person name="Aslett M."/>
            <person name="Allison H.C."/>
            <person name="Burton P."/>
            <person name="Vavrova-Anderson J."/>
            <person name="Brown R."/>
            <person name="Browne H."/>
            <person name="Corton N."/>
            <person name="Hauser H."/>
            <person name="Gamble J."/>
            <person name="Gilderthorp R."/>
            <person name="Marcello L."/>
            <person name="McQuillan J."/>
            <person name="Otto T.D."/>
            <person name="Quail M.A."/>
            <person name="Sanders M.J."/>
            <person name="van Tonder A."/>
            <person name="Ginger M.L."/>
            <person name="Field M.C."/>
            <person name="Barry J.D."/>
            <person name="Hertz-Fowler C."/>
            <person name="Berriman M."/>
        </authorList>
    </citation>
    <scope>NUCLEOTIDE SEQUENCE</scope>
    <source>
        <strain evidence="4 5">Y486</strain>
    </source>
</reference>
<organism evidence="4 5">
    <name type="scientific">Trypanosoma vivax (strain Y486)</name>
    <dbReference type="NCBI Taxonomy" id="1055687"/>
    <lineage>
        <taxon>Eukaryota</taxon>
        <taxon>Discoba</taxon>
        <taxon>Euglenozoa</taxon>
        <taxon>Kinetoplastea</taxon>
        <taxon>Metakinetoplastina</taxon>
        <taxon>Trypanosomatida</taxon>
        <taxon>Trypanosomatidae</taxon>
        <taxon>Trypanosoma</taxon>
        <taxon>Duttonella</taxon>
    </lineage>
</organism>
<dbReference type="SUPFAM" id="SSF57850">
    <property type="entry name" value="RING/U-box"/>
    <property type="match status" value="1"/>
</dbReference>
<feature type="domain" description="RING-type" evidence="3">
    <location>
        <begin position="345"/>
        <end position="412"/>
    </location>
</feature>
<name>F9WQS4_TRYVY</name>
<evidence type="ECO:0000256" key="1">
    <source>
        <dbReference type="PROSITE-ProRule" id="PRU00175"/>
    </source>
</evidence>
<sequence>MKNAELLINVFKSYQSYPRTAVSLLEEYHRSCRLQREMIREAEGHSGIMDSNGDGVTNGSRHNGQTQGAGPLDGEGQSLKRALQERRPVFKPPDRTCFDDGAVRVAPVYTDEIASVVLAQLERQTICVLVSCIPFRLVLSNPLPLPCSLTSWYTCDSCCCPHLCVGLQAVTPGGLRNTFSLYSGCSGYDVCLACAVYFAYTAFRSLQAALLPPLYRPLRLVDETSLIIHSAERSIFDSGNGEDWVHLRLRLAPINLRLCVWELSNPAAVADTVSHLHAVGDGRGSDGGVKCKAGITDDVGVGSHTQIPFAEEYASLPTPPESWIEYCTIAPLDVCRERSHPGEICTICQEPLWKASHRKVSSSDTTSCGRDGEKSTNTSPVVETTCHHLFHVDCLADLKQFSISVQECPLCRTQNFLEHVPKSYEYDVVVALRDRSYKVDGSSGSQGNGCGSGTGDADIAYIAVAGLVSKTYENPLSIAVCEVVRIAPGQVLVFEVG</sequence>
<dbReference type="EMBL" id="CAEX01004409">
    <property type="protein sequence ID" value="CCD19906.1"/>
    <property type="molecule type" value="Genomic_DNA"/>
</dbReference>
<dbReference type="InterPro" id="IPR013083">
    <property type="entry name" value="Znf_RING/FYVE/PHD"/>
</dbReference>
<accession>F9WQS4</accession>
<dbReference type="PROSITE" id="PS50089">
    <property type="entry name" value="ZF_RING_2"/>
    <property type="match status" value="1"/>
</dbReference>
<dbReference type="AlphaFoldDB" id="F9WQS4"/>
<dbReference type="GO" id="GO:0008270">
    <property type="term" value="F:zinc ion binding"/>
    <property type="evidence" value="ECO:0007669"/>
    <property type="project" value="UniProtKB-KW"/>
</dbReference>
<keyword evidence="1" id="KW-0863">Zinc-finger</keyword>
<keyword evidence="5" id="KW-1185">Reference proteome</keyword>
<evidence type="ECO:0000256" key="2">
    <source>
        <dbReference type="SAM" id="MobiDB-lite"/>
    </source>
</evidence>
<keyword evidence="1" id="KW-0479">Metal-binding</keyword>
<keyword evidence="1" id="KW-0862">Zinc</keyword>
<dbReference type="VEuPathDB" id="TriTrypDB:TvY486_0026460"/>
<proteinExistence type="predicted"/>
<dbReference type="Gene3D" id="3.30.40.10">
    <property type="entry name" value="Zinc/RING finger domain, C3HC4 (zinc finger)"/>
    <property type="match status" value="1"/>
</dbReference>
<evidence type="ECO:0000313" key="5">
    <source>
        <dbReference type="Proteomes" id="UP000009027"/>
    </source>
</evidence>
<feature type="compositionally biased region" description="Polar residues" evidence="2">
    <location>
        <begin position="54"/>
        <end position="68"/>
    </location>
</feature>
<gene>
    <name evidence="4" type="ORF">TvY486_0026460</name>
</gene>
<feature type="region of interest" description="Disordered" evidence="2">
    <location>
        <begin position="45"/>
        <end position="78"/>
    </location>
</feature>
<evidence type="ECO:0000313" key="4">
    <source>
        <dbReference type="EMBL" id="CCD19906.1"/>
    </source>
</evidence>
<evidence type="ECO:0000259" key="3">
    <source>
        <dbReference type="PROSITE" id="PS50089"/>
    </source>
</evidence>
<protein>
    <recommendedName>
        <fullName evidence="3">RING-type domain-containing protein</fullName>
    </recommendedName>
</protein>
<dbReference type="Proteomes" id="UP000009027">
    <property type="component" value="Unassembled WGS sequence"/>
</dbReference>